<feature type="domain" description="Protein FecR C-terminal" evidence="3">
    <location>
        <begin position="251"/>
        <end position="317"/>
    </location>
</feature>
<dbReference type="Pfam" id="PF04773">
    <property type="entry name" value="FecR"/>
    <property type="match status" value="1"/>
</dbReference>
<dbReference type="InterPro" id="IPR012373">
    <property type="entry name" value="Ferrdict_sens_TM"/>
</dbReference>
<dbReference type="Gene3D" id="3.55.50.30">
    <property type="match status" value="1"/>
</dbReference>
<gene>
    <name evidence="4" type="ORF">SAMN04515674_10215</name>
</gene>
<feature type="transmembrane region" description="Helical" evidence="1">
    <location>
        <begin position="80"/>
        <end position="98"/>
    </location>
</feature>
<evidence type="ECO:0000259" key="3">
    <source>
        <dbReference type="Pfam" id="PF16344"/>
    </source>
</evidence>
<dbReference type="InterPro" id="IPR006860">
    <property type="entry name" value="FecR"/>
</dbReference>
<evidence type="ECO:0000256" key="1">
    <source>
        <dbReference type="SAM" id="Phobius"/>
    </source>
</evidence>
<keyword evidence="1" id="KW-0812">Transmembrane</keyword>
<dbReference type="GO" id="GO:0016989">
    <property type="term" value="F:sigma factor antagonist activity"/>
    <property type="evidence" value="ECO:0007669"/>
    <property type="project" value="TreeGrafter"/>
</dbReference>
<sequence length="324" mass="36496">MKDANFIELVEKYQKGICTDSEKMMVENWLDSLASDENEFREFSGEEKLALKGKMQQAIKQKIALNRSARVIPFYRRVQFLRIAAILALAIGLGFYAGPFGRDIFNLKNETLLLTSNGITQKVILSDGSIIWLKGKSTLSYPEEFLDKNREVSLNGEALFEVAKDPSHPFIIHSGGFVTRVLGTSFNIRKIGKKMEVVVFTGKVTVSGLNSPHPLVLLPEEKAVFISGNTSVNKEIYHEKNEYLAGTEYNMNFEDSRMEDILSKIESKFDVKVKVEDPKILNCLITADFTDQSLQKTFELLCQALNGRFEIEGNTVKLQAEGCE</sequence>
<keyword evidence="1" id="KW-1133">Transmembrane helix</keyword>
<dbReference type="PANTHER" id="PTHR30273">
    <property type="entry name" value="PERIPLASMIC SIGNAL SENSOR AND SIGMA FACTOR ACTIVATOR FECR-RELATED"/>
    <property type="match status" value="1"/>
</dbReference>
<organism evidence="4 5">
    <name type="scientific">Pseudarcicella hirudinis</name>
    <dbReference type="NCBI Taxonomy" id="1079859"/>
    <lineage>
        <taxon>Bacteria</taxon>
        <taxon>Pseudomonadati</taxon>
        <taxon>Bacteroidota</taxon>
        <taxon>Cytophagia</taxon>
        <taxon>Cytophagales</taxon>
        <taxon>Flectobacillaceae</taxon>
        <taxon>Pseudarcicella</taxon>
    </lineage>
</organism>
<dbReference type="Gene3D" id="2.60.120.1440">
    <property type="match status" value="1"/>
</dbReference>
<dbReference type="RefSeq" id="WP_092012087.1">
    <property type="nucleotide sequence ID" value="NZ_FOXH01000002.1"/>
</dbReference>
<feature type="domain" description="FecR protein" evidence="2">
    <location>
        <begin position="114"/>
        <end position="204"/>
    </location>
</feature>
<reference evidence="4 5" key="1">
    <citation type="submission" date="2016-10" db="EMBL/GenBank/DDBJ databases">
        <authorList>
            <person name="de Groot N.N."/>
        </authorList>
    </citation>
    <scope>NUCLEOTIDE SEQUENCE [LARGE SCALE GENOMIC DNA]</scope>
    <source>
        <strain evidence="5">E92,LMG 26720,CCM 7988</strain>
    </source>
</reference>
<evidence type="ECO:0000313" key="5">
    <source>
        <dbReference type="Proteomes" id="UP000199306"/>
    </source>
</evidence>
<dbReference type="InterPro" id="IPR032508">
    <property type="entry name" value="FecR_C"/>
</dbReference>
<keyword evidence="5" id="KW-1185">Reference proteome</keyword>
<accession>A0A1I5NLU6</accession>
<dbReference type="EMBL" id="FOXH01000002">
    <property type="protein sequence ID" value="SFP22773.1"/>
    <property type="molecule type" value="Genomic_DNA"/>
</dbReference>
<protein>
    <submittedName>
        <fullName evidence="4">Ferric-dicitrate binding protein FerR, regulates iron transport through sigma-19</fullName>
    </submittedName>
</protein>
<dbReference type="PIRSF" id="PIRSF018266">
    <property type="entry name" value="FecR"/>
    <property type="match status" value="1"/>
</dbReference>
<proteinExistence type="predicted"/>
<keyword evidence="1" id="KW-0472">Membrane</keyword>
<dbReference type="PANTHER" id="PTHR30273:SF2">
    <property type="entry name" value="PROTEIN FECR"/>
    <property type="match status" value="1"/>
</dbReference>
<name>A0A1I5NLU6_9BACT</name>
<dbReference type="OrthoDB" id="1099916at2"/>
<evidence type="ECO:0000313" key="4">
    <source>
        <dbReference type="EMBL" id="SFP22773.1"/>
    </source>
</evidence>
<dbReference type="Pfam" id="PF16344">
    <property type="entry name" value="FecR_C"/>
    <property type="match status" value="1"/>
</dbReference>
<evidence type="ECO:0000259" key="2">
    <source>
        <dbReference type="Pfam" id="PF04773"/>
    </source>
</evidence>
<dbReference type="Proteomes" id="UP000199306">
    <property type="component" value="Unassembled WGS sequence"/>
</dbReference>
<dbReference type="STRING" id="1079859.SAMN04515674_10215"/>
<dbReference type="AlphaFoldDB" id="A0A1I5NLU6"/>